<dbReference type="InterPro" id="IPR048489">
    <property type="entry name" value="DksA_N"/>
</dbReference>
<dbReference type="InterPro" id="IPR020458">
    <property type="entry name" value="Znf_DskA_TraR_CS"/>
</dbReference>
<evidence type="ECO:0000259" key="7">
    <source>
        <dbReference type="Pfam" id="PF21157"/>
    </source>
</evidence>
<dbReference type="KEGG" id="hoh:Hoch_5995"/>
<dbReference type="AlphaFoldDB" id="D0LJW3"/>
<keyword evidence="3" id="KW-0862">Zinc</keyword>
<dbReference type="eggNOG" id="COG1734">
    <property type="taxonomic scope" value="Bacteria"/>
</dbReference>
<dbReference type="SUPFAM" id="SSF57716">
    <property type="entry name" value="Glucocorticoid receptor-like (DNA-binding domain)"/>
    <property type="match status" value="1"/>
</dbReference>
<feature type="region of interest" description="Disordered" evidence="5">
    <location>
        <begin position="1"/>
        <end position="23"/>
    </location>
</feature>
<evidence type="ECO:0000256" key="5">
    <source>
        <dbReference type="SAM" id="MobiDB-lite"/>
    </source>
</evidence>
<dbReference type="GO" id="GO:0008270">
    <property type="term" value="F:zinc ion binding"/>
    <property type="evidence" value="ECO:0007669"/>
    <property type="project" value="UniProtKB-KW"/>
</dbReference>
<reference evidence="8 9" key="1">
    <citation type="journal article" date="2010" name="Stand. Genomic Sci.">
        <title>Complete genome sequence of Haliangium ochraceum type strain (SMP-2).</title>
        <authorList>
            <consortium name="US DOE Joint Genome Institute (JGI-PGF)"/>
            <person name="Ivanova N."/>
            <person name="Daum C."/>
            <person name="Lang E."/>
            <person name="Abt B."/>
            <person name="Kopitz M."/>
            <person name="Saunders E."/>
            <person name="Lapidus A."/>
            <person name="Lucas S."/>
            <person name="Glavina Del Rio T."/>
            <person name="Nolan M."/>
            <person name="Tice H."/>
            <person name="Copeland A."/>
            <person name="Cheng J.F."/>
            <person name="Chen F."/>
            <person name="Bruce D."/>
            <person name="Goodwin L."/>
            <person name="Pitluck S."/>
            <person name="Mavromatis K."/>
            <person name="Pati A."/>
            <person name="Mikhailova N."/>
            <person name="Chen A."/>
            <person name="Palaniappan K."/>
            <person name="Land M."/>
            <person name="Hauser L."/>
            <person name="Chang Y.J."/>
            <person name="Jeffries C.D."/>
            <person name="Detter J.C."/>
            <person name="Brettin T."/>
            <person name="Rohde M."/>
            <person name="Goker M."/>
            <person name="Bristow J."/>
            <person name="Markowitz V."/>
            <person name="Eisen J.A."/>
            <person name="Hugenholtz P."/>
            <person name="Kyrpides N.C."/>
            <person name="Klenk H.P."/>
        </authorList>
    </citation>
    <scope>NUCLEOTIDE SEQUENCE [LARGE SCALE GENOMIC DNA]</scope>
    <source>
        <strain evidence="9">DSM 14365 / CIP 107738 / JCM 11303 / AJ 13395 / SMP-2</strain>
    </source>
</reference>
<evidence type="ECO:0000256" key="1">
    <source>
        <dbReference type="ARBA" id="ARBA00022723"/>
    </source>
</evidence>
<dbReference type="STRING" id="502025.Hoch_5995"/>
<name>D0LJW3_HALO1</name>
<dbReference type="PANTHER" id="PTHR33823:SF4">
    <property type="entry name" value="GENERAL STRESS PROTEIN 16O"/>
    <property type="match status" value="1"/>
</dbReference>
<protein>
    <submittedName>
        <fullName evidence="8">Transcriptional regulator, TraR/DksA family</fullName>
    </submittedName>
</protein>
<evidence type="ECO:0000313" key="8">
    <source>
        <dbReference type="EMBL" id="ACY18470.1"/>
    </source>
</evidence>
<gene>
    <name evidence="8" type="ordered locus">Hoch_5995</name>
</gene>
<dbReference type="Pfam" id="PF21157">
    <property type="entry name" value="DksA_N"/>
    <property type="match status" value="1"/>
</dbReference>
<dbReference type="HOGENOM" id="CLU_043144_2_2_7"/>
<dbReference type="Proteomes" id="UP000001880">
    <property type="component" value="Chromosome"/>
</dbReference>
<feature type="domain" description="Zinc finger DksA/TraR C4-type" evidence="6">
    <location>
        <begin position="102"/>
        <end position="130"/>
    </location>
</feature>
<dbReference type="OrthoDB" id="9803742at2"/>
<feature type="domain" description="DnaK suppressor protein DksA N-terminal" evidence="7">
    <location>
        <begin position="30"/>
        <end position="98"/>
    </location>
</feature>
<dbReference type="SUPFAM" id="SSF109635">
    <property type="entry name" value="DnaK suppressor protein DksA, alpha-hairpin domain"/>
    <property type="match status" value="1"/>
</dbReference>
<keyword evidence="9" id="KW-1185">Reference proteome</keyword>
<keyword evidence="1" id="KW-0479">Metal-binding</keyword>
<evidence type="ECO:0000256" key="2">
    <source>
        <dbReference type="ARBA" id="ARBA00022771"/>
    </source>
</evidence>
<feature type="zinc finger region" description="dksA C4-type" evidence="4">
    <location>
        <begin position="107"/>
        <end position="131"/>
    </location>
</feature>
<dbReference type="Pfam" id="PF01258">
    <property type="entry name" value="zf-dskA_traR"/>
    <property type="match status" value="1"/>
</dbReference>
<dbReference type="InterPro" id="IPR037187">
    <property type="entry name" value="DnaK_N"/>
</dbReference>
<sequence>MKDASRETAASEAAGPVLRADPDASLSAKQLRALYDKLRGEEARLAEEIRRHISEATEAERHPDEGDQASQNANQAYLLRYADKQNKQLQQVRRALQKLQTGEYGVCEGSGEPIGVQRLMLRPWTRYSVEYKEQIDRERRHR</sequence>
<dbReference type="Gene3D" id="1.20.120.910">
    <property type="entry name" value="DksA, coiled-coil domain"/>
    <property type="match status" value="1"/>
</dbReference>
<organism evidence="8 9">
    <name type="scientific">Haliangium ochraceum (strain DSM 14365 / JCM 11303 / SMP-2)</name>
    <dbReference type="NCBI Taxonomy" id="502025"/>
    <lineage>
        <taxon>Bacteria</taxon>
        <taxon>Pseudomonadati</taxon>
        <taxon>Myxococcota</taxon>
        <taxon>Polyangia</taxon>
        <taxon>Haliangiales</taxon>
        <taxon>Kofleriaceae</taxon>
        <taxon>Haliangium</taxon>
    </lineage>
</organism>
<dbReference type="PROSITE" id="PS01102">
    <property type="entry name" value="ZF_DKSA_1"/>
    <property type="match status" value="1"/>
</dbReference>
<dbReference type="EMBL" id="CP001804">
    <property type="protein sequence ID" value="ACY18470.1"/>
    <property type="molecule type" value="Genomic_DNA"/>
</dbReference>
<dbReference type="PANTHER" id="PTHR33823">
    <property type="entry name" value="RNA POLYMERASE-BINDING TRANSCRIPTION FACTOR DKSA-RELATED"/>
    <property type="match status" value="1"/>
</dbReference>
<keyword evidence="2" id="KW-0863">Zinc-finger</keyword>
<evidence type="ECO:0000313" key="9">
    <source>
        <dbReference type="Proteomes" id="UP000001880"/>
    </source>
</evidence>
<evidence type="ECO:0000256" key="4">
    <source>
        <dbReference type="PROSITE-ProRule" id="PRU00510"/>
    </source>
</evidence>
<feature type="compositionally biased region" description="Basic and acidic residues" evidence="5">
    <location>
        <begin position="49"/>
        <end position="65"/>
    </location>
</feature>
<evidence type="ECO:0000259" key="6">
    <source>
        <dbReference type="Pfam" id="PF01258"/>
    </source>
</evidence>
<dbReference type="InterPro" id="IPR000962">
    <property type="entry name" value="Znf_DskA_TraR"/>
</dbReference>
<accession>D0LJW3</accession>
<proteinExistence type="predicted"/>
<evidence type="ECO:0000256" key="3">
    <source>
        <dbReference type="ARBA" id="ARBA00022833"/>
    </source>
</evidence>
<feature type="region of interest" description="Disordered" evidence="5">
    <location>
        <begin position="49"/>
        <end position="76"/>
    </location>
</feature>
<dbReference type="PROSITE" id="PS51128">
    <property type="entry name" value="ZF_DKSA_2"/>
    <property type="match status" value="1"/>
</dbReference>
<dbReference type="RefSeq" id="WP_012831062.1">
    <property type="nucleotide sequence ID" value="NC_013440.1"/>
</dbReference>